<protein>
    <submittedName>
        <fullName evidence="2">Ferredoxin</fullName>
    </submittedName>
</protein>
<dbReference type="EMBL" id="JAEHJZ010000013">
    <property type="protein sequence ID" value="MBJ7880459.1"/>
    <property type="molecule type" value="Genomic_DNA"/>
</dbReference>
<feature type="domain" description="4Fe-4S ferredoxin-type" evidence="1">
    <location>
        <begin position="2"/>
        <end position="30"/>
    </location>
</feature>
<dbReference type="InterPro" id="IPR017896">
    <property type="entry name" value="4Fe4S_Fe-S-bd"/>
</dbReference>
<dbReference type="Gene3D" id="3.30.70.20">
    <property type="match status" value="1"/>
</dbReference>
<evidence type="ECO:0000313" key="2">
    <source>
        <dbReference type="EMBL" id="MBJ7880459.1"/>
    </source>
</evidence>
<dbReference type="Proteomes" id="UP000662373">
    <property type="component" value="Unassembled WGS sequence"/>
</dbReference>
<name>A0A934KMH7_9FLAO</name>
<dbReference type="Pfam" id="PF13370">
    <property type="entry name" value="Fer4_13"/>
    <property type="match status" value="1"/>
</dbReference>
<evidence type="ECO:0000313" key="3">
    <source>
        <dbReference type="Proteomes" id="UP000662373"/>
    </source>
</evidence>
<sequence>MFQIIFHRGKCIGCNGCVEAAPDRWRISRKDGRCNLIEGKEKKGIYRALISIEEYAQNFQAANNCPVRIIQIARI</sequence>
<comment type="caution">
    <text evidence="2">The sequence shown here is derived from an EMBL/GenBank/DDBJ whole genome shotgun (WGS) entry which is preliminary data.</text>
</comment>
<dbReference type="AlphaFoldDB" id="A0A934KMH7"/>
<proteinExistence type="predicted"/>
<dbReference type="PROSITE" id="PS51379">
    <property type="entry name" value="4FE4S_FER_2"/>
    <property type="match status" value="1"/>
</dbReference>
<dbReference type="RefSeq" id="WP_199598298.1">
    <property type="nucleotide sequence ID" value="NZ_JAEHJZ010000013.1"/>
</dbReference>
<dbReference type="SUPFAM" id="SSF54862">
    <property type="entry name" value="4Fe-4S ferredoxins"/>
    <property type="match status" value="1"/>
</dbReference>
<accession>A0A934KMH7</accession>
<reference evidence="2 3" key="1">
    <citation type="submission" date="2020-09" db="EMBL/GenBank/DDBJ databases">
        <title>Draft genome of Gelidibacter salicanalis PAMC21136.</title>
        <authorList>
            <person name="Park H."/>
        </authorList>
    </citation>
    <scope>NUCLEOTIDE SEQUENCE [LARGE SCALE GENOMIC DNA]</scope>
    <source>
        <strain evidence="2 3">PAMC21136</strain>
    </source>
</reference>
<organism evidence="2 3">
    <name type="scientific">Gelidibacter salicanalis</name>
    <dbReference type="NCBI Taxonomy" id="291193"/>
    <lineage>
        <taxon>Bacteria</taxon>
        <taxon>Pseudomonadati</taxon>
        <taxon>Bacteroidota</taxon>
        <taxon>Flavobacteriia</taxon>
        <taxon>Flavobacteriales</taxon>
        <taxon>Flavobacteriaceae</taxon>
        <taxon>Gelidibacter</taxon>
    </lineage>
</organism>
<evidence type="ECO:0000259" key="1">
    <source>
        <dbReference type="PROSITE" id="PS51379"/>
    </source>
</evidence>
<gene>
    <name evidence="2" type="ORF">JEM65_07320</name>
</gene>
<keyword evidence="3" id="KW-1185">Reference proteome</keyword>